<evidence type="ECO:0000313" key="4">
    <source>
        <dbReference type="RefSeq" id="XP_030976174.1"/>
    </source>
</evidence>
<gene>
    <name evidence="4" type="ORF">PgNI_12272</name>
</gene>
<evidence type="ECO:0000313" key="3">
    <source>
        <dbReference type="Proteomes" id="UP000515153"/>
    </source>
</evidence>
<dbReference type="RefSeq" id="XP_030976174.1">
    <property type="nucleotide sequence ID" value="XM_031132226.1"/>
</dbReference>
<protein>
    <submittedName>
        <fullName evidence="4">Uncharacterized protein</fullName>
    </submittedName>
</protein>
<evidence type="ECO:0000256" key="2">
    <source>
        <dbReference type="SAM" id="SignalP"/>
    </source>
</evidence>
<keyword evidence="2" id="KW-0732">Signal</keyword>
<dbReference type="AlphaFoldDB" id="A0A6P8AMQ2"/>
<feature type="chain" id="PRO_5027833265" evidence="2">
    <location>
        <begin position="23"/>
        <end position="170"/>
    </location>
</feature>
<keyword evidence="3" id="KW-1185">Reference proteome</keyword>
<evidence type="ECO:0000256" key="1">
    <source>
        <dbReference type="SAM" id="MobiDB-lite"/>
    </source>
</evidence>
<dbReference type="KEGG" id="pgri:PgNI_12272"/>
<name>A0A6P8AMQ2_PYRGI</name>
<accession>A0A6P8AMQ2</accession>
<reference evidence="4" key="3">
    <citation type="submission" date="2025-08" db="UniProtKB">
        <authorList>
            <consortium name="RefSeq"/>
        </authorList>
    </citation>
    <scope>IDENTIFICATION</scope>
    <source>
        <strain evidence="4">NI907</strain>
    </source>
</reference>
<reference evidence="4" key="2">
    <citation type="submission" date="2019-10" db="EMBL/GenBank/DDBJ databases">
        <authorList>
            <consortium name="NCBI Genome Project"/>
        </authorList>
    </citation>
    <scope>NUCLEOTIDE SEQUENCE</scope>
    <source>
        <strain evidence="4">NI907</strain>
    </source>
</reference>
<organism evidence="3 4">
    <name type="scientific">Pyricularia grisea</name>
    <name type="common">Crabgrass-specific blast fungus</name>
    <name type="synonym">Magnaporthe grisea</name>
    <dbReference type="NCBI Taxonomy" id="148305"/>
    <lineage>
        <taxon>Eukaryota</taxon>
        <taxon>Fungi</taxon>
        <taxon>Dikarya</taxon>
        <taxon>Ascomycota</taxon>
        <taxon>Pezizomycotina</taxon>
        <taxon>Sordariomycetes</taxon>
        <taxon>Sordariomycetidae</taxon>
        <taxon>Magnaporthales</taxon>
        <taxon>Pyriculariaceae</taxon>
        <taxon>Pyricularia</taxon>
    </lineage>
</organism>
<proteinExistence type="predicted"/>
<dbReference type="GeneID" id="41967131"/>
<feature type="region of interest" description="Disordered" evidence="1">
    <location>
        <begin position="121"/>
        <end position="140"/>
    </location>
</feature>
<dbReference type="Proteomes" id="UP000515153">
    <property type="component" value="Unplaced"/>
</dbReference>
<feature type="signal peptide" evidence="2">
    <location>
        <begin position="1"/>
        <end position="22"/>
    </location>
</feature>
<sequence length="170" mass="18559">MSQVLGFCLTFGCLHQLTEVNCYAIPDVVGSRIGSVPSTTHSELAALVATLQVSVVVIGARHAQHLHGRGDLLGGLRKENACWGNLCAIQGPISRQSIVIKSREVPGQAVAKANSLEDVTLKEGPGSKDSKRALRSMRDQRTRSCKIRYTYKSRTIKNVDLVHNRQDLNI</sequence>
<reference evidence="4" key="1">
    <citation type="journal article" date="2019" name="Mol. Biol. Evol.">
        <title>Blast fungal genomes show frequent chromosomal changes, gene gains and losses, and effector gene turnover.</title>
        <authorList>
            <person name="Gomez Luciano L.B."/>
            <person name="Jason Tsai I."/>
            <person name="Chuma I."/>
            <person name="Tosa Y."/>
            <person name="Chen Y.H."/>
            <person name="Li J.Y."/>
            <person name="Li M.Y."/>
            <person name="Jade Lu M.Y."/>
            <person name="Nakayashiki H."/>
            <person name="Li W.H."/>
        </authorList>
    </citation>
    <scope>NUCLEOTIDE SEQUENCE</scope>
    <source>
        <strain evidence="4">NI907</strain>
    </source>
</reference>